<reference evidence="1" key="1">
    <citation type="journal article" date="2015" name="Nature">
        <title>Complex archaea that bridge the gap between prokaryotes and eukaryotes.</title>
        <authorList>
            <person name="Spang A."/>
            <person name="Saw J.H."/>
            <person name="Jorgensen S.L."/>
            <person name="Zaremba-Niedzwiedzka K."/>
            <person name="Martijn J."/>
            <person name="Lind A.E."/>
            <person name="van Eijk R."/>
            <person name="Schleper C."/>
            <person name="Guy L."/>
            <person name="Ettema T.J."/>
        </authorList>
    </citation>
    <scope>NUCLEOTIDE SEQUENCE</scope>
</reference>
<dbReference type="AlphaFoldDB" id="A0A0F8YNM8"/>
<sequence>LPKDDPAVRAQLIRDGFNPEDFV</sequence>
<dbReference type="EMBL" id="LAZR01068412">
    <property type="protein sequence ID" value="KKK49691.1"/>
    <property type="molecule type" value="Genomic_DNA"/>
</dbReference>
<comment type="caution">
    <text evidence="1">The sequence shown here is derived from an EMBL/GenBank/DDBJ whole genome shotgun (WGS) entry which is preliminary data.</text>
</comment>
<proteinExistence type="predicted"/>
<organism evidence="1">
    <name type="scientific">marine sediment metagenome</name>
    <dbReference type="NCBI Taxonomy" id="412755"/>
    <lineage>
        <taxon>unclassified sequences</taxon>
        <taxon>metagenomes</taxon>
        <taxon>ecological metagenomes</taxon>
    </lineage>
</organism>
<name>A0A0F8YNM8_9ZZZZ</name>
<feature type="non-terminal residue" evidence="1">
    <location>
        <position position="1"/>
    </location>
</feature>
<protein>
    <submittedName>
        <fullName evidence="1">Uncharacterized protein</fullName>
    </submittedName>
</protein>
<evidence type="ECO:0000313" key="1">
    <source>
        <dbReference type="EMBL" id="KKK49691.1"/>
    </source>
</evidence>
<accession>A0A0F8YNM8</accession>
<gene>
    <name evidence="1" type="ORF">LCGC14_3132540</name>
</gene>